<gene>
    <name evidence="1" type="ORF">CPB84DRAFT_550934</name>
</gene>
<reference evidence="1" key="1">
    <citation type="submission" date="2020-11" db="EMBL/GenBank/DDBJ databases">
        <authorList>
            <consortium name="DOE Joint Genome Institute"/>
            <person name="Ahrendt S."/>
            <person name="Riley R."/>
            <person name="Andreopoulos W."/>
            <person name="LaButti K."/>
            <person name="Pangilinan J."/>
            <person name="Ruiz-duenas F.J."/>
            <person name="Barrasa J.M."/>
            <person name="Sanchez-Garcia M."/>
            <person name="Camarero S."/>
            <person name="Miyauchi S."/>
            <person name="Serrano A."/>
            <person name="Linde D."/>
            <person name="Babiker R."/>
            <person name="Drula E."/>
            <person name="Ayuso-Fernandez I."/>
            <person name="Pacheco R."/>
            <person name="Padilla G."/>
            <person name="Ferreira P."/>
            <person name="Barriuso J."/>
            <person name="Kellner H."/>
            <person name="Castanera R."/>
            <person name="Alfaro M."/>
            <person name="Ramirez L."/>
            <person name="Pisabarro A.G."/>
            <person name="Kuo A."/>
            <person name="Tritt A."/>
            <person name="Lipzen A."/>
            <person name="He G."/>
            <person name="Yan M."/>
            <person name="Ng V."/>
            <person name="Cullen D."/>
            <person name="Martin F."/>
            <person name="Rosso M.-N."/>
            <person name="Henrissat B."/>
            <person name="Hibbett D."/>
            <person name="Martinez A.T."/>
            <person name="Grigoriev I.V."/>
        </authorList>
    </citation>
    <scope>NUCLEOTIDE SEQUENCE</scope>
    <source>
        <strain evidence="1">AH 44721</strain>
    </source>
</reference>
<accession>A0A9P5NC83</accession>
<protein>
    <submittedName>
        <fullName evidence="1">Uncharacterized protein</fullName>
    </submittedName>
</protein>
<dbReference type="AlphaFoldDB" id="A0A9P5NC83"/>
<comment type="caution">
    <text evidence="1">The sequence shown here is derived from an EMBL/GenBank/DDBJ whole genome shotgun (WGS) entry which is preliminary data.</text>
</comment>
<dbReference type="Proteomes" id="UP000724874">
    <property type="component" value="Unassembled WGS sequence"/>
</dbReference>
<proteinExistence type="predicted"/>
<dbReference type="EMBL" id="JADNYJ010000200">
    <property type="protein sequence ID" value="KAF8875204.1"/>
    <property type="molecule type" value="Genomic_DNA"/>
</dbReference>
<organism evidence="1 2">
    <name type="scientific">Gymnopilus junonius</name>
    <name type="common">Spectacular rustgill mushroom</name>
    <name type="synonym">Gymnopilus spectabilis subsp. junonius</name>
    <dbReference type="NCBI Taxonomy" id="109634"/>
    <lineage>
        <taxon>Eukaryota</taxon>
        <taxon>Fungi</taxon>
        <taxon>Dikarya</taxon>
        <taxon>Basidiomycota</taxon>
        <taxon>Agaricomycotina</taxon>
        <taxon>Agaricomycetes</taxon>
        <taxon>Agaricomycetidae</taxon>
        <taxon>Agaricales</taxon>
        <taxon>Agaricineae</taxon>
        <taxon>Hymenogastraceae</taxon>
        <taxon>Gymnopilus</taxon>
    </lineage>
</organism>
<keyword evidence="2" id="KW-1185">Reference proteome</keyword>
<sequence length="71" mass="8055">MKAIAPAFLDHPHRRHKQTCASARQDLSRTWECFVRAYLCSEVCPSCPYLLQVCLSHTVCFISCSPVLKNS</sequence>
<evidence type="ECO:0000313" key="1">
    <source>
        <dbReference type="EMBL" id="KAF8875204.1"/>
    </source>
</evidence>
<evidence type="ECO:0000313" key="2">
    <source>
        <dbReference type="Proteomes" id="UP000724874"/>
    </source>
</evidence>
<name>A0A9P5NC83_GYMJU</name>